<name>A0AAD5U521_9FUNG</name>
<dbReference type="EMBL" id="JADGJW010000140">
    <property type="protein sequence ID" value="KAJ3223191.1"/>
    <property type="molecule type" value="Genomic_DNA"/>
</dbReference>
<dbReference type="Pfam" id="PF01585">
    <property type="entry name" value="G-patch"/>
    <property type="match status" value="1"/>
</dbReference>
<reference evidence="2" key="1">
    <citation type="submission" date="2020-05" db="EMBL/GenBank/DDBJ databases">
        <title>Phylogenomic resolution of chytrid fungi.</title>
        <authorList>
            <person name="Stajich J.E."/>
            <person name="Amses K."/>
            <person name="Simmons R."/>
            <person name="Seto K."/>
            <person name="Myers J."/>
            <person name="Bonds A."/>
            <person name="Quandt C.A."/>
            <person name="Barry K."/>
            <person name="Liu P."/>
            <person name="Grigoriev I."/>
            <person name="Longcore J.E."/>
            <person name="James T.Y."/>
        </authorList>
    </citation>
    <scope>NUCLEOTIDE SEQUENCE</scope>
    <source>
        <strain evidence="2">JEL0476</strain>
    </source>
</reference>
<dbReference type="PROSITE" id="PS50174">
    <property type="entry name" value="G_PATCH"/>
    <property type="match status" value="1"/>
</dbReference>
<organism evidence="2 3">
    <name type="scientific">Clydaea vesicula</name>
    <dbReference type="NCBI Taxonomy" id="447962"/>
    <lineage>
        <taxon>Eukaryota</taxon>
        <taxon>Fungi</taxon>
        <taxon>Fungi incertae sedis</taxon>
        <taxon>Chytridiomycota</taxon>
        <taxon>Chytridiomycota incertae sedis</taxon>
        <taxon>Chytridiomycetes</taxon>
        <taxon>Lobulomycetales</taxon>
        <taxon>Lobulomycetaceae</taxon>
        <taxon>Clydaea</taxon>
    </lineage>
</organism>
<comment type="caution">
    <text evidence="2">The sequence shown here is derived from an EMBL/GenBank/DDBJ whole genome shotgun (WGS) entry which is preliminary data.</text>
</comment>
<dbReference type="PANTHER" id="PTHR20923:SF1">
    <property type="entry name" value="G PATCH DOMAIN AND ANKYRIN REPEAT-CONTAINING PROTEIN 1"/>
    <property type="match status" value="1"/>
</dbReference>
<evidence type="ECO:0000313" key="3">
    <source>
        <dbReference type="Proteomes" id="UP001211065"/>
    </source>
</evidence>
<dbReference type="Proteomes" id="UP001211065">
    <property type="component" value="Unassembled WGS sequence"/>
</dbReference>
<keyword evidence="3" id="KW-1185">Reference proteome</keyword>
<evidence type="ECO:0000313" key="2">
    <source>
        <dbReference type="EMBL" id="KAJ3223191.1"/>
    </source>
</evidence>
<proteinExistence type="predicted"/>
<sequence length="199" mass="22929">MEKFKKIHFQRESVAETGNVDENKAGFSSVPVSVNTLYRNLRQDINIREQKKNNKVLEETLFCKYCKVEVSVTKKLSHFTSISHQFEKSKVETEITETQEHLGYKFTPKDRGYQMLINGGWEIGNGLGSLKSGRINPVTVKLKRNKHGIGLKRRRSESDIEDISGKGTGSKNFRSHLEVLRTYEKEKMERACILNYLKS</sequence>
<evidence type="ECO:0000259" key="1">
    <source>
        <dbReference type="PROSITE" id="PS50174"/>
    </source>
</evidence>
<protein>
    <recommendedName>
        <fullName evidence="1">G-patch domain-containing protein</fullName>
    </recommendedName>
</protein>
<accession>A0AAD5U521</accession>
<dbReference type="InterPro" id="IPR039146">
    <property type="entry name" value="GPANK1"/>
</dbReference>
<dbReference type="GO" id="GO:0003676">
    <property type="term" value="F:nucleic acid binding"/>
    <property type="evidence" value="ECO:0007669"/>
    <property type="project" value="InterPro"/>
</dbReference>
<gene>
    <name evidence="2" type="ORF">HK099_001442</name>
</gene>
<dbReference type="InterPro" id="IPR000467">
    <property type="entry name" value="G_patch_dom"/>
</dbReference>
<dbReference type="PANTHER" id="PTHR20923">
    <property type="entry name" value="BAT4 PROTEIN-RELATED"/>
    <property type="match status" value="1"/>
</dbReference>
<dbReference type="SMART" id="SM00443">
    <property type="entry name" value="G_patch"/>
    <property type="match status" value="1"/>
</dbReference>
<dbReference type="AlphaFoldDB" id="A0AAD5U521"/>
<feature type="domain" description="G-patch" evidence="1">
    <location>
        <begin position="108"/>
        <end position="154"/>
    </location>
</feature>